<dbReference type="Proteomes" id="UP000186657">
    <property type="component" value="Unassembled WGS sequence"/>
</dbReference>
<protein>
    <submittedName>
        <fullName evidence="1">Four helix bundle protein</fullName>
    </submittedName>
</protein>
<dbReference type="Pfam" id="PF05635">
    <property type="entry name" value="23S_rRNA_IVP"/>
    <property type="match status" value="1"/>
</dbReference>
<proteinExistence type="predicted"/>
<dbReference type="SUPFAM" id="SSF158446">
    <property type="entry name" value="IVS-encoded protein-like"/>
    <property type="match status" value="1"/>
</dbReference>
<gene>
    <name evidence="1" type="ORF">BJP37_03260</name>
</gene>
<dbReference type="InterPro" id="IPR036583">
    <property type="entry name" value="23S_rRNA_IVS_sf"/>
</dbReference>
<dbReference type="RefSeq" id="WP_075905714.1">
    <property type="nucleotide sequence ID" value="NZ_MKZS01000001.1"/>
</dbReference>
<reference evidence="1 2" key="1">
    <citation type="submission" date="2016-10" db="EMBL/GenBank/DDBJ databases">
        <title>Comparative genomics uncovers the prolific and rare metabolic potential of the cyanobacterial genus Moorea.</title>
        <authorList>
            <person name="Leao T."/>
            <person name="Castelao G."/>
            <person name="Korobeynikov A."/>
            <person name="Monroe E.A."/>
            <person name="Podell S."/>
            <person name="Glukhov E."/>
            <person name="Allen E."/>
            <person name="Gerwick W.H."/>
            <person name="Gerwick L."/>
        </authorList>
    </citation>
    <scope>NUCLEOTIDE SEQUENCE [LARGE SCALE GENOMIC DNA]</scope>
    <source>
        <strain evidence="1 2">PNG5-198</strain>
    </source>
</reference>
<dbReference type="PANTHER" id="PTHR38471:SF2">
    <property type="entry name" value="FOUR HELIX BUNDLE PROTEIN"/>
    <property type="match status" value="1"/>
</dbReference>
<dbReference type="AlphaFoldDB" id="A0A1U7MWX4"/>
<dbReference type="CDD" id="cd16377">
    <property type="entry name" value="23S_rRNA_IVP_like"/>
    <property type="match status" value="1"/>
</dbReference>
<dbReference type="EMBL" id="MKZS01000001">
    <property type="protein sequence ID" value="OLT58208.1"/>
    <property type="molecule type" value="Genomic_DNA"/>
</dbReference>
<dbReference type="NCBIfam" id="TIGR02436">
    <property type="entry name" value="four helix bundle protein"/>
    <property type="match status" value="1"/>
</dbReference>
<dbReference type="Gene3D" id="1.20.1440.60">
    <property type="entry name" value="23S rRNA-intervening sequence"/>
    <property type="match status" value="1"/>
</dbReference>
<comment type="caution">
    <text evidence="1">The sequence shown here is derived from an EMBL/GenBank/DDBJ whole genome shotgun (WGS) entry which is preliminary data.</text>
</comment>
<evidence type="ECO:0000313" key="1">
    <source>
        <dbReference type="EMBL" id="OLT58208.1"/>
    </source>
</evidence>
<dbReference type="PANTHER" id="PTHR38471">
    <property type="entry name" value="FOUR HELIX BUNDLE PROTEIN"/>
    <property type="match status" value="1"/>
</dbReference>
<keyword evidence="2" id="KW-1185">Reference proteome</keyword>
<accession>A0A1U7MWX4</accession>
<evidence type="ECO:0000313" key="2">
    <source>
        <dbReference type="Proteomes" id="UP000186657"/>
    </source>
</evidence>
<dbReference type="InterPro" id="IPR012657">
    <property type="entry name" value="23S_rRNA-intervening_sequence"/>
</dbReference>
<sequence>MGYSFSLKLPYSIKRFEEIEGWQTARELTRLVYALSKEGEFSRDFGLCNQMRRAAVSIMSNIAEGFESRTQRLFIEFLGRARGSAGELRSQAYVALDAGYIHQSQFTQLFDLCQKCSRQITGFMAYLKTYPDQNRLREDEGDYRID</sequence>
<name>A0A1U7MWX4_9CYAN</name>
<organism evidence="1 2">
    <name type="scientific">Moorena bouillonii PNG</name>
    <dbReference type="NCBI Taxonomy" id="568701"/>
    <lineage>
        <taxon>Bacteria</taxon>
        <taxon>Bacillati</taxon>
        <taxon>Cyanobacteriota</taxon>
        <taxon>Cyanophyceae</taxon>
        <taxon>Coleofasciculales</taxon>
        <taxon>Coleofasciculaceae</taxon>
        <taxon>Moorena</taxon>
    </lineage>
</organism>